<sequence>MAIYHRLISPRKEHQPLEHPTWAFVAAAVAVVLVVCLLVIVAVLHRTGDHHAAPCTSPGCTEYAKVLSDTLDTTADPCHSFDSYVCAGWHAAHRFSVRIRVISRALQGMIESVRKDTDLPPGNQSFHQKVSLFYLSCDDVRREGHNQVSLIREQLQSAGIVWPRLSGEPNVVRTLIYLSVELDWSVVLKVSPLGHSIRIDPAVSFWWALEENERRSETMRRRQSFDLLKAHFSIRSDEASIGFKETDAVEQAFLPALAFAYDAEDNTLEQLPSGSLRESQWIRALADFNLPVVPEFTTTNLGFVEAFLDLYERYGEAETHLFISWMAVRYAGMFANSELISNHYDSGNPNIIRYRHGRWCYTLAYEYIGDLLFAPYNAHVYKATVRRDVERLVRSVRSELAGRLSTKAPYAADSSLTIKWSSMDTVLSALSIGSPGSENSTALAHRLPNMTKSLVANWRAMWKALGSRYERIFFRTFGRGQEFSFAAYSASRGDFVLAPHVLTFPIYDIGLVDAVKYGAFGGMVATESSNLAFAHYYKNTNVTNVTLSAVEDALKCANRSSSQLELSDIVTSIAALDIATTAFRDHGSQLAIKDANYLTPMQLLFVSWCYLRCPGRSEALSDGCDGIVRHIPEFSRAFKCNIGTPLNPPDKCTLF</sequence>
<dbReference type="AlphaFoldDB" id="A0A9J6GM35"/>
<keyword evidence="1" id="KW-1133">Transmembrane helix</keyword>
<feature type="transmembrane region" description="Helical" evidence="1">
    <location>
        <begin position="21"/>
        <end position="44"/>
    </location>
</feature>
<name>A0A9J6GM35_HAELO</name>
<dbReference type="InterPro" id="IPR000718">
    <property type="entry name" value="Peptidase_M13"/>
</dbReference>
<dbReference type="PANTHER" id="PTHR11733">
    <property type="entry name" value="ZINC METALLOPROTEASE FAMILY M13 NEPRILYSIN-RELATED"/>
    <property type="match status" value="1"/>
</dbReference>
<dbReference type="PROSITE" id="PS51885">
    <property type="entry name" value="NEPRILYSIN"/>
    <property type="match status" value="1"/>
</dbReference>
<dbReference type="Gene3D" id="3.40.390.10">
    <property type="entry name" value="Collagenase (Catalytic Domain)"/>
    <property type="match status" value="2"/>
</dbReference>
<dbReference type="OMA" id="RYERIFF"/>
<protein>
    <submittedName>
        <fullName evidence="2">Uncharacterized protein</fullName>
    </submittedName>
</protein>
<reference evidence="2 3" key="1">
    <citation type="journal article" date="2020" name="Cell">
        <title>Large-Scale Comparative Analyses of Tick Genomes Elucidate Their Genetic Diversity and Vector Capacities.</title>
        <authorList>
            <consortium name="Tick Genome and Microbiome Consortium (TIGMIC)"/>
            <person name="Jia N."/>
            <person name="Wang J."/>
            <person name="Shi W."/>
            <person name="Du L."/>
            <person name="Sun Y."/>
            <person name="Zhan W."/>
            <person name="Jiang J.F."/>
            <person name="Wang Q."/>
            <person name="Zhang B."/>
            <person name="Ji P."/>
            <person name="Bell-Sakyi L."/>
            <person name="Cui X.M."/>
            <person name="Yuan T.T."/>
            <person name="Jiang B.G."/>
            <person name="Yang W.F."/>
            <person name="Lam T.T."/>
            <person name="Chang Q.C."/>
            <person name="Ding S.J."/>
            <person name="Wang X.J."/>
            <person name="Zhu J.G."/>
            <person name="Ruan X.D."/>
            <person name="Zhao L."/>
            <person name="Wei J.T."/>
            <person name="Ye R.Z."/>
            <person name="Que T.C."/>
            <person name="Du C.H."/>
            <person name="Zhou Y.H."/>
            <person name="Cheng J.X."/>
            <person name="Dai P.F."/>
            <person name="Guo W.B."/>
            <person name="Han X.H."/>
            <person name="Huang E.J."/>
            <person name="Li L.F."/>
            <person name="Wei W."/>
            <person name="Gao Y.C."/>
            <person name="Liu J.Z."/>
            <person name="Shao H.Z."/>
            <person name="Wang X."/>
            <person name="Wang C.C."/>
            <person name="Yang T.C."/>
            <person name="Huo Q.B."/>
            <person name="Li W."/>
            <person name="Chen H.Y."/>
            <person name="Chen S.E."/>
            <person name="Zhou L.G."/>
            <person name="Ni X.B."/>
            <person name="Tian J.H."/>
            <person name="Sheng Y."/>
            <person name="Liu T."/>
            <person name="Pan Y.S."/>
            <person name="Xia L.Y."/>
            <person name="Li J."/>
            <person name="Zhao F."/>
            <person name="Cao W.C."/>
        </authorList>
    </citation>
    <scope>NUCLEOTIDE SEQUENCE [LARGE SCALE GENOMIC DNA]</scope>
    <source>
        <strain evidence="2">HaeL-2018</strain>
    </source>
</reference>
<evidence type="ECO:0000313" key="2">
    <source>
        <dbReference type="EMBL" id="KAH9376411.1"/>
    </source>
</evidence>
<dbReference type="PANTHER" id="PTHR11733:SF241">
    <property type="entry name" value="GH26575P-RELATED"/>
    <property type="match status" value="1"/>
</dbReference>
<dbReference type="VEuPathDB" id="VectorBase:HLOH_044749"/>
<keyword evidence="3" id="KW-1185">Reference proteome</keyword>
<keyword evidence="1" id="KW-0812">Transmembrane</keyword>
<evidence type="ECO:0000256" key="1">
    <source>
        <dbReference type="SAM" id="Phobius"/>
    </source>
</evidence>
<dbReference type="Gene3D" id="1.10.1380.10">
    <property type="entry name" value="Neutral endopeptidase , domain2"/>
    <property type="match status" value="2"/>
</dbReference>
<gene>
    <name evidence="2" type="ORF">HPB48_022090</name>
</gene>
<dbReference type="InterPro" id="IPR024079">
    <property type="entry name" value="MetalloPept_cat_dom_sf"/>
</dbReference>
<dbReference type="GO" id="GO:0004222">
    <property type="term" value="F:metalloendopeptidase activity"/>
    <property type="evidence" value="ECO:0007669"/>
    <property type="project" value="InterPro"/>
</dbReference>
<dbReference type="InterPro" id="IPR042089">
    <property type="entry name" value="Peptidase_M13_dom_2"/>
</dbReference>
<keyword evidence="1" id="KW-0472">Membrane</keyword>
<evidence type="ECO:0000313" key="3">
    <source>
        <dbReference type="Proteomes" id="UP000821853"/>
    </source>
</evidence>
<organism evidence="2 3">
    <name type="scientific">Haemaphysalis longicornis</name>
    <name type="common">Bush tick</name>
    <dbReference type="NCBI Taxonomy" id="44386"/>
    <lineage>
        <taxon>Eukaryota</taxon>
        <taxon>Metazoa</taxon>
        <taxon>Ecdysozoa</taxon>
        <taxon>Arthropoda</taxon>
        <taxon>Chelicerata</taxon>
        <taxon>Arachnida</taxon>
        <taxon>Acari</taxon>
        <taxon>Parasitiformes</taxon>
        <taxon>Ixodida</taxon>
        <taxon>Ixodoidea</taxon>
        <taxon>Ixodidae</taxon>
        <taxon>Haemaphysalinae</taxon>
        <taxon>Haemaphysalis</taxon>
    </lineage>
</organism>
<dbReference type="EMBL" id="JABSTR010000008">
    <property type="protein sequence ID" value="KAH9376411.1"/>
    <property type="molecule type" value="Genomic_DNA"/>
</dbReference>
<dbReference type="SUPFAM" id="SSF55486">
    <property type="entry name" value="Metalloproteases ('zincins'), catalytic domain"/>
    <property type="match status" value="1"/>
</dbReference>
<dbReference type="GO" id="GO:0016485">
    <property type="term" value="P:protein processing"/>
    <property type="evidence" value="ECO:0007669"/>
    <property type="project" value="TreeGrafter"/>
</dbReference>
<dbReference type="Proteomes" id="UP000821853">
    <property type="component" value="Unassembled WGS sequence"/>
</dbReference>
<dbReference type="GO" id="GO:0005886">
    <property type="term" value="C:plasma membrane"/>
    <property type="evidence" value="ECO:0007669"/>
    <property type="project" value="TreeGrafter"/>
</dbReference>
<dbReference type="OrthoDB" id="6493278at2759"/>
<proteinExistence type="predicted"/>
<accession>A0A9J6GM35</accession>
<comment type="caution">
    <text evidence="2">The sequence shown here is derived from an EMBL/GenBank/DDBJ whole genome shotgun (WGS) entry which is preliminary data.</text>
</comment>